<comment type="subunit">
    <text evidence="4 6">Monomer.</text>
</comment>
<dbReference type="AlphaFoldDB" id="A0A4P2VPR8"/>
<evidence type="ECO:0000256" key="1">
    <source>
        <dbReference type="ARBA" id="ARBA00005439"/>
    </source>
</evidence>
<dbReference type="PANTHER" id="PTHR10938">
    <property type="entry name" value="TRANSLATION INITIATION FACTOR IF-3"/>
    <property type="match status" value="1"/>
</dbReference>
<reference evidence="10 11" key="1">
    <citation type="submission" date="2018-12" db="EMBL/GenBank/DDBJ databases">
        <title>Rubrispira sanarue gen. nov., sp., nov., a member of the order Silvanigrellales, isolated from a brackish lake in Hamamatsu Japan.</title>
        <authorList>
            <person name="Maejima Y."/>
            <person name="Iino T."/>
            <person name="Muraguchi Y."/>
            <person name="Fukuda K."/>
            <person name="Nojiri H."/>
            <person name="Ohkuma M."/>
            <person name="Moriuchi R."/>
            <person name="Dohra H."/>
            <person name="Kimbara K."/>
            <person name="Shintani M."/>
        </authorList>
    </citation>
    <scope>NUCLEOTIDE SEQUENCE [LARGE SCALE GENOMIC DNA]</scope>
    <source>
        <strain evidence="10 11">RF1110005</strain>
    </source>
</reference>
<dbReference type="Gene3D" id="3.10.20.80">
    <property type="entry name" value="Translation initiation factor 3 (IF-3), N-terminal domain"/>
    <property type="match status" value="1"/>
</dbReference>
<keyword evidence="4" id="KW-0963">Cytoplasm</keyword>
<gene>
    <name evidence="4" type="primary">infC</name>
    <name evidence="10" type="ORF">JCM31447_22920</name>
</gene>
<sequence>MRPMGNQQTRTPAQDGPRINDRIKATEVRLISDTGEQVGVLPIREALMRAEELGLDLVEVSPDAKPPVCRLIDYGKFKYQQSKKAQEAKKKQVVIEVKEINLTPNIDKHDIETKQNHIKRWVAEKARVRVGVKFRGREMSHIDLGYKALQELMTGLEEIVIQEAPPRMEGRRLVVTLLPKSDKV</sequence>
<protein>
    <recommendedName>
        <fullName evidence="4 5">Translation initiation factor IF-3</fullName>
    </recommendedName>
</protein>
<feature type="domain" description="Translation initiation factor 3 N-terminal" evidence="9">
    <location>
        <begin position="19"/>
        <end position="88"/>
    </location>
</feature>
<name>A0A4P2VPR8_FLUSA</name>
<evidence type="ECO:0000256" key="2">
    <source>
        <dbReference type="ARBA" id="ARBA00022540"/>
    </source>
</evidence>
<evidence type="ECO:0000313" key="10">
    <source>
        <dbReference type="EMBL" id="BBH53839.1"/>
    </source>
</evidence>
<dbReference type="InterPro" id="IPR019815">
    <property type="entry name" value="Translation_initiation_fac_3_C"/>
</dbReference>
<proteinExistence type="inferred from homology"/>
<dbReference type="GO" id="GO:0043022">
    <property type="term" value="F:ribosome binding"/>
    <property type="evidence" value="ECO:0007669"/>
    <property type="project" value="TreeGrafter"/>
</dbReference>
<dbReference type="InterPro" id="IPR036787">
    <property type="entry name" value="T_IF-3_N_sf"/>
</dbReference>
<dbReference type="PANTHER" id="PTHR10938:SF0">
    <property type="entry name" value="TRANSLATION INITIATION FACTOR IF-3, MITOCHONDRIAL"/>
    <property type="match status" value="1"/>
</dbReference>
<organism evidence="10 11">
    <name type="scientific">Fluviispira sanaruensis</name>
    <dbReference type="NCBI Taxonomy" id="2493639"/>
    <lineage>
        <taxon>Bacteria</taxon>
        <taxon>Pseudomonadati</taxon>
        <taxon>Bdellovibrionota</taxon>
        <taxon>Oligoflexia</taxon>
        <taxon>Silvanigrellales</taxon>
        <taxon>Silvanigrellaceae</taxon>
        <taxon>Fluviispira</taxon>
    </lineage>
</organism>
<evidence type="ECO:0000256" key="3">
    <source>
        <dbReference type="ARBA" id="ARBA00022917"/>
    </source>
</evidence>
<dbReference type="EMBL" id="AP019368">
    <property type="protein sequence ID" value="BBH53839.1"/>
    <property type="molecule type" value="Genomic_DNA"/>
</dbReference>
<dbReference type="InterPro" id="IPR001288">
    <property type="entry name" value="Translation_initiation_fac_3"/>
</dbReference>
<dbReference type="InterPro" id="IPR036788">
    <property type="entry name" value="T_IF-3_C_sf"/>
</dbReference>
<dbReference type="GO" id="GO:0003743">
    <property type="term" value="F:translation initiation factor activity"/>
    <property type="evidence" value="ECO:0007669"/>
    <property type="project" value="UniProtKB-UniRule"/>
</dbReference>
<dbReference type="Pfam" id="PF00707">
    <property type="entry name" value="IF3_C"/>
    <property type="match status" value="1"/>
</dbReference>
<dbReference type="InterPro" id="IPR019814">
    <property type="entry name" value="Translation_initiation_fac_3_N"/>
</dbReference>
<evidence type="ECO:0000256" key="4">
    <source>
        <dbReference type="HAMAP-Rule" id="MF_00080"/>
    </source>
</evidence>
<comment type="function">
    <text evidence="4 6">IF-3 binds to the 30S ribosomal subunit and shifts the equilibrium between 70S ribosomes and their 50S and 30S subunits in favor of the free subunits, thus enhancing the availability of 30S subunits on which protein synthesis initiation begins.</text>
</comment>
<dbReference type="Pfam" id="PF05198">
    <property type="entry name" value="IF3_N"/>
    <property type="match status" value="1"/>
</dbReference>
<dbReference type="KEGG" id="sbf:JCM31447_22920"/>
<dbReference type="GO" id="GO:0032790">
    <property type="term" value="P:ribosome disassembly"/>
    <property type="evidence" value="ECO:0007669"/>
    <property type="project" value="TreeGrafter"/>
</dbReference>
<evidence type="ECO:0000256" key="7">
    <source>
        <dbReference type="SAM" id="MobiDB-lite"/>
    </source>
</evidence>
<dbReference type="Gene3D" id="3.30.110.10">
    <property type="entry name" value="Translation initiation factor 3 (IF-3), C-terminal domain"/>
    <property type="match status" value="1"/>
</dbReference>
<evidence type="ECO:0000259" key="9">
    <source>
        <dbReference type="Pfam" id="PF05198"/>
    </source>
</evidence>
<comment type="subcellular location">
    <subcellularLocation>
        <location evidence="4 6">Cytoplasm</location>
    </subcellularLocation>
</comment>
<feature type="domain" description="Translation initiation factor 3 C-terminal" evidence="8">
    <location>
        <begin position="95"/>
        <end position="180"/>
    </location>
</feature>
<dbReference type="RefSeq" id="WP_216678666.1">
    <property type="nucleotide sequence ID" value="NZ_AP019368.1"/>
</dbReference>
<keyword evidence="2 4" id="KW-0396">Initiation factor</keyword>
<dbReference type="GO" id="GO:0005829">
    <property type="term" value="C:cytosol"/>
    <property type="evidence" value="ECO:0007669"/>
    <property type="project" value="TreeGrafter"/>
</dbReference>
<dbReference type="SUPFAM" id="SSF54364">
    <property type="entry name" value="Translation initiation factor IF3, N-terminal domain"/>
    <property type="match status" value="1"/>
</dbReference>
<dbReference type="PROSITE" id="PS00938">
    <property type="entry name" value="IF3"/>
    <property type="match status" value="1"/>
</dbReference>
<dbReference type="GO" id="GO:0016020">
    <property type="term" value="C:membrane"/>
    <property type="evidence" value="ECO:0007669"/>
    <property type="project" value="TreeGrafter"/>
</dbReference>
<feature type="region of interest" description="Disordered" evidence="7">
    <location>
        <begin position="1"/>
        <end position="20"/>
    </location>
</feature>
<keyword evidence="11" id="KW-1185">Reference proteome</keyword>
<dbReference type="HAMAP" id="MF_00080">
    <property type="entry name" value="IF_3"/>
    <property type="match status" value="1"/>
</dbReference>
<accession>A0A4P2VPR8</accession>
<dbReference type="SUPFAM" id="SSF55200">
    <property type="entry name" value="Translation initiation factor IF3, C-terminal domain"/>
    <property type="match status" value="1"/>
</dbReference>
<feature type="compositionally biased region" description="Polar residues" evidence="7">
    <location>
        <begin position="1"/>
        <end position="12"/>
    </location>
</feature>
<dbReference type="FunFam" id="3.10.20.80:FF:000001">
    <property type="entry name" value="Translation initiation factor IF-3"/>
    <property type="match status" value="1"/>
</dbReference>
<evidence type="ECO:0000259" key="8">
    <source>
        <dbReference type="Pfam" id="PF00707"/>
    </source>
</evidence>
<dbReference type="Proteomes" id="UP000291236">
    <property type="component" value="Chromosome"/>
</dbReference>
<keyword evidence="3 4" id="KW-0648">Protein biosynthesis</keyword>
<dbReference type="NCBIfam" id="TIGR00168">
    <property type="entry name" value="infC"/>
    <property type="match status" value="1"/>
</dbReference>
<comment type="similarity">
    <text evidence="1 4 6">Belongs to the IF-3 family.</text>
</comment>
<evidence type="ECO:0000256" key="5">
    <source>
        <dbReference type="NCBIfam" id="TIGR00168"/>
    </source>
</evidence>
<evidence type="ECO:0000256" key="6">
    <source>
        <dbReference type="RuleBase" id="RU000646"/>
    </source>
</evidence>
<dbReference type="InterPro" id="IPR019813">
    <property type="entry name" value="Translation_initiation_fac3_CS"/>
</dbReference>
<evidence type="ECO:0000313" key="11">
    <source>
        <dbReference type="Proteomes" id="UP000291236"/>
    </source>
</evidence>